<evidence type="ECO:0000259" key="7">
    <source>
        <dbReference type="Pfam" id="PF08124"/>
    </source>
</evidence>
<name>A0AAD6UME8_9AGAR</name>
<sequence length="760" mass="80866">MARMFHPFLTGALIALVALSARAQSDIDTVRERRLANIVGSSTGAANIALWMETLQANATWPDVDYTTGCDAETSSWPAQQHWVRINTFASAWHGGFKNALNWTGDPTLRASISAAMGFWFDNDFTNPACLDQGGLAACPCGTPGLWNTNWFSNVDLIPTWVGQVCLSLGSSLSASELAGCTRMTGRAFNTLQTGVVGVAAITGANLLDIASIGIDTGLYLDNATTVAAGYAAVHGDLVVQNAVKADGIRADGSFGQHEGLLYNGAYGKDYANDVFNLEICSGGTQFEATPASMAAFTDLLVADQWMIFLNTVTNILHWDYTVIGRNLAQPVSDKQQAASLELNLTQFDVLSQLWESDTITNVFNALNSPGTSVNPGSLVGNRMFYTNDYMIHRGENYVLTLKMYGKRTQNTECVNNQNMLGFHLADGALYTYTTGNEYQDVFSAWDWNLIPGITVDYGATPLSCATARKTGIQPYVGGVSDGVVGIAAMRYDNPTTRALTWRKTWFFLDDDVVFVMIALITSSTTAPVFTVLDQRTLVGDVFVDDAAAGTGNYTGASTLWHAGTGYTFNASNPATSLSLELGPKTGSWQAIGSSKAAPNTVNMFAAWLAHSDPSASVTYAMYPGTTQAEFAQKAQVEPTNLHVVRNDGSISALVDSAHNTAFIAFWTAAGSTFTIPALTAGVASIQLKANASSAVIFRMDTWAVTVSDPSQTITAPLLLNFTLLTGVAPPGWGTAKSRTVTINLPQGGVAGASVSAVLP</sequence>
<evidence type="ECO:0000313" key="9">
    <source>
        <dbReference type="Proteomes" id="UP001219525"/>
    </source>
</evidence>
<comment type="similarity">
    <text evidence="1">Belongs to the polysaccharide lyase 8 family.</text>
</comment>
<dbReference type="InterPro" id="IPR011071">
    <property type="entry name" value="Lyase_8-like_C"/>
</dbReference>
<dbReference type="Gene3D" id="2.60.220.10">
    <property type="entry name" value="Polysaccharide lyase family 8-like, C-terminal"/>
    <property type="match status" value="1"/>
</dbReference>
<dbReference type="InterPro" id="IPR004103">
    <property type="entry name" value="Lyase_8_C"/>
</dbReference>
<evidence type="ECO:0000313" key="8">
    <source>
        <dbReference type="EMBL" id="KAJ7190753.1"/>
    </source>
</evidence>
<feature type="domain" description="Polysaccharide lyase family 8 C-terminal" evidence="6">
    <location>
        <begin position="643"/>
        <end position="715"/>
    </location>
</feature>
<dbReference type="Gene3D" id="2.70.98.10">
    <property type="match status" value="1"/>
</dbReference>
<evidence type="ECO:0000256" key="4">
    <source>
        <dbReference type="SAM" id="SignalP"/>
    </source>
</evidence>
<dbReference type="SUPFAM" id="SSF49863">
    <property type="entry name" value="Hyaluronate lyase-like, C-terminal domain"/>
    <property type="match status" value="1"/>
</dbReference>
<dbReference type="Proteomes" id="UP001219525">
    <property type="component" value="Unassembled WGS sequence"/>
</dbReference>
<dbReference type="GO" id="GO:0030246">
    <property type="term" value="F:carbohydrate binding"/>
    <property type="evidence" value="ECO:0007669"/>
    <property type="project" value="InterPro"/>
</dbReference>
<dbReference type="InterPro" id="IPR003159">
    <property type="entry name" value="Lyase_8_central_dom"/>
</dbReference>
<dbReference type="AlphaFoldDB" id="A0AAD6UME8"/>
<evidence type="ECO:0000259" key="5">
    <source>
        <dbReference type="Pfam" id="PF02278"/>
    </source>
</evidence>
<evidence type="ECO:0000256" key="2">
    <source>
        <dbReference type="ARBA" id="ARBA00022729"/>
    </source>
</evidence>
<dbReference type="GO" id="GO:0005975">
    <property type="term" value="P:carbohydrate metabolic process"/>
    <property type="evidence" value="ECO:0007669"/>
    <property type="project" value="InterPro"/>
</dbReference>
<dbReference type="GO" id="GO:0016837">
    <property type="term" value="F:carbon-oxygen lyase activity, acting on polysaccharides"/>
    <property type="evidence" value="ECO:0007669"/>
    <property type="project" value="UniProtKB-ARBA"/>
</dbReference>
<feature type="domain" description="Polysaccharide lyase 8 N-terminal alpha-helical" evidence="7">
    <location>
        <begin position="197"/>
        <end position="299"/>
    </location>
</feature>
<dbReference type="InterPro" id="IPR012970">
    <property type="entry name" value="Lyase_8_alpha_N"/>
</dbReference>
<dbReference type="SUPFAM" id="SSF48230">
    <property type="entry name" value="Chondroitin AC/alginate lyase"/>
    <property type="match status" value="1"/>
</dbReference>
<keyword evidence="2 4" id="KW-0732">Signal</keyword>
<dbReference type="InterPro" id="IPR038970">
    <property type="entry name" value="Lyase_8"/>
</dbReference>
<keyword evidence="9" id="KW-1185">Reference proteome</keyword>
<accession>A0AAD6UME8</accession>
<organism evidence="8 9">
    <name type="scientific">Mycena pura</name>
    <dbReference type="NCBI Taxonomy" id="153505"/>
    <lineage>
        <taxon>Eukaryota</taxon>
        <taxon>Fungi</taxon>
        <taxon>Dikarya</taxon>
        <taxon>Basidiomycota</taxon>
        <taxon>Agaricomycotina</taxon>
        <taxon>Agaricomycetes</taxon>
        <taxon>Agaricomycetidae</taxon>
        <taxon>Agaricales</taxon>
        <taxon>Marasmiineae</taxon>
        <taxon>Mycenaceae</taxon>
        <taxon>Mycena</taxon>
    </lineage>
</organism>
<dbReference type="InterPro" id="IPR008929">
    <property type="entry name" value="Chondroitin_lyas"/>
</dbReference>
<dbReference type="InterPro" id="IPR014718">
    <property type="entry name" value="GH-type_carb-bd"/>
</dbReference>
<evidence type="ECO:0000256" key="3">
    <source>
        <dbReference type="ARBA" id="ARBA00023239"/>
    </source>
</evidence>
<proteinExistence type="inferred from homology"/>
<dbReference type="Pfam" id="PF02278">
    <property type="entry name" value="Lyase_8"/>
    <property type="match status" value="1"/>
</dbReference>
<dbReference type="EMBL" id="JARJCW010000143">
    <property type="protein sequence ID" value="KAJ7190753.1"/>
    <property type="molecule type" value="Genomic_DNA"/>
</dbReference>
<reference evidence="8" key="1">
    <citation type="submission" date="2023-03" db="EMBL/GenBank/DDBJ databases">
        <title>Massive genome expansion in bonnet fungi (Mycena s.s.) driven by repeated elements and novel gene families across ecological guilds.</title>
        <authorList>
            <consortium name="Lawrence Berkeley National Laboratory"/>
            <person name="Harder C.B."/>
            <person name="Miyauchi S."/>
            <person name="Viragh M."/>
            <person name="Kuo A."/>
            <person name="Thoen E."/>
            <person name="Andreopoulos B."/>
            <person name="Lu D."/>
            <person name="Skrede I."/>
            <person name="Drula E."/>
            <person name="Henrissat B."/>
            <person name="Morin E."/>
            <person name="Kohler A."/>
            <person name="Barry K."/>
            <person name="LaButti K."/>
            <person name="Morin E."/>
            <person name="Salamov A."/>
            <person name="Lipzen A."/>
            <person name="Mereny Z."/>
            <person name="Hegedus B."/>
            <person name="Baldrian P."/>
            <person name="Stursova M."/>
            <person name="Weitz H."/>
            <person name="Taylor A."/>
            <person name="Grigoriev I.V."/>
            <person name="Nagy L.G."/>
            <person name="Martin F."/>
            <person name="Kauserud H."/>
        </authorList>
    </citation>
    <scope>NUCLEOTIDE SEQUENCE</scope>
    <source>
        <strain evidence="8">9144</strain>
    </source>
</reference>
<keyword evidence="3 8" id="KW-0456">Lyase</keyword>
<gene>
    <name evidence="8" type="ORF">GGX14DRAFT_46352</name>
</gene>
<dbReference type="Pfam" id="PF08124">
    <property type="entry name" value="Lyase_8_N"/>
    <property type="match status" value="1"/>
</dbReference>
<feature type="domain" description="Polysaccharide lyase family 8 central" evidence="5">
    <location>
        <begin position="382"/>
        <end position="626"/>
    </location>
</feature>
<evidence type="ECO:0000259" key="6">
    <source>
        <dbReference type="Pfam" id="PF02884"/>
    </source>
</evidence>
<comment type="caution">
    <text evidence="8">The sequence shown here is derived from an EMBL/GenBank/DDBJ whole genome shotgun (WGS) entry which is preliminary data.</text>
</comment>
<dbReference type="Pfam" id="PF02884">
    <property type="entry name" value="Lyase_8_C"/>
    <property type="match status" value="1"/>
</dbReference>
<protein>
    <submittedName>
        <fullName evidence="8">Polysaccharide lyase family 8 protein</fullName>
    </submittedName>
</protein>
<dbReference type="PANTHER" id="PTHR38481:SF1">
    <property type="entry name" value="HYALURONATE LYASE"/>
    <property type="match status" value="1"/>
</dbReference>
<evidence type="ECO:0000256" key="1">
    <source>
        <dbReference type="ARBA" id="ARBA00006699"/>
    </source>
</evidence>
<feature type="signal peptide" evidence="4">
    <location>
        <begin position="1"/>
        <end position="23"/>
    </location>
</feature>
<dbReference type="PANTHER" id="PTHR38481">
    <property type="entry name" value="HYALURONATE LYASE"/>
    <property type="match status" value="1"/>
</dbReference>
<dbReference type="GO" id="GO:0005576">
    <property type="term" value="C:extracellular region"/>
    <property type="evidence" value="ECO:0007669"/>
    <property type="project" value="InterPro"/>
</dbReference>
<dbReference type="InterPro" id="IPR011013">
    <property type="entry name" value="Gal_mutarotase_sf_dom"/>
</dbReference>
<feature type="chain" id="PRO_5042228898" evidence="4">
    <location>
        <begin position="24"/>
        <end position="760"/>
    </location>
</feature>
<dbReference type="SUPFAM" id="SSF74650">
    <property type="entry name" value="Galactose mutarotase-like"/>
    <property type="match status" value="1"/>
</dbReference>
<dbReference type="Gene3D" id="1.50.10.100">
    <property type="entry name" value="Chondroitin AC/alginate lyase"/>
    <property type="match status" value="1"/>
</dbReference>